<sequence length="350" mass="40446">YPVSSAQKRIYVLQQLDRNLMHYNMPCAFVLIGSVDVRRLEQAFQQLIQRHESFRTSFVIQEGEPVQKVHPSLDFKLTVRAGTEAEARDWADQFMRPFSLEQAPLFRTELIRLNPDRHLLLMDLHHIIADGVSIDLLLQQLTTVYQGESLPELRIQYKDYAVWQQQWKETEDFQRQEAYWLSTFADEVPVLELPTDYARPPVQNFAGKHVDFVLDEELTQALKQLTAETGTTLYMLLLAAYNIWLSKYSNQTDIVVGTPVVGRSHADVQSIVGMFVNTLAMRNYPEGEKRFVDFLQEVKEGALAAYDHADYPFEELVDQLSLSRDTSRNALFQAMFTMQNFGNDLLQLEG</sequence>
<feature type="non-terminal residue" evidence="2">
    <location>
        <position position="1"/>
    </location>
</feature>
<gene>
    <name evidence="2" type="ORF">SAMN05444392_1381</name>
</gene>
<evidence type="ECO:0000313" key="3">
    <source>
        <dbReference type="Proteomes" id="UP000184476"/>
    </source>
</evidence>
<organism evidence="2 3">
    <name type="scientific">Seinonella peptonophila</name>
    <dbReference type="NCBI Taxonomy" id="112248"/>
    <lineage>
        <taxon>Bacteria</taxon>
        <taxon>Bacillati</taxon>
        <taxon>Bacillota</taxon>
        <taxon>Bacilli</taxon>
        <taxon>Bacillales</taxon>
        <taxon>Thermoactinomycetaceae</taxon>
        <taxon>Seinonella</taxon>
    </lineage>
</organism>
<accession>A0A1M5BR75</accession>
<dbReference type="GO" id="GO:0043041">
    <property type="term" value="P:amino acid activation for nonribosomal peptide biosynthetic process"/>
    <property type="evidence" value="ECO:0007669"/>
    <property type="project" value="TreeGrafter"/>
</dbReference>
<feature type="non-terminal residue" evidence="2">
    <location>
        <position position="350"/>
    </location>
</feature>
<dbReference type="InterPro" id="IPR023213">
    <property type="entry name" value="CAT-like_dom_sf"/>
</dbReference>
<dbReference type="Gene3D" id="3.30.559.10">
    <property type="entry name" value="Chloramphenicol acetyltransferase-like domain"/>
    <property type="match status" value="1"/>
</dbReference>
<dbReference type="Gene3D" id="3.30.559.30">
    <property type="entry name" value="Nonribosomal peptide synthetase, condensation domain"/>
    <property type="match status" value="1"/>
</dbReference>
<name>A0A1M5BR75_9BACL</name>
<keyword evidence="3" id="KW-1185">Reference proteome</keyword>
<dbReference type="GO" id="GO:0008610">
    <property type="term" value="P:lipid biosynthetic process"/>
    <property type="evidence" value="ECO:0007669"/>
    <property type="project" value="UniProtKB-ARBA"/>
</dbReference>
<feature type="domain" description="Condensation" evidence="1">
    <location>
        <begin position="1"/>
        <end position="341"/>
    </location>
</feature>
<evidence type="ECO:0000313" key="2">
    <source>
        <dbReference type="EMBL" id="SHF44757.1"/>
    </source>
</evidence>
<dbReference type="CDD" id="cd19531">
    <property type="entry name" value="LCL_NRPS-like"/>
    <property type="match status" value="1"/>
</dbReference>
<dbReference type="STRING" id="112248.SAMN05444392_1381"/>
<dbReference type="GO" id="GO:0044550">
    <property type="term" value="P:secondary metabolite biosynthetic process"/>
    <property type="evidence" value="ECO:0007669"/>
    <property type="project" value="TreeGrafter"/>
</dbReference>
<dbReference type="PANTHER" id="PTHR45527:SF1">
    <property type="entry name" value="FATTY ACID SYNTHASE"/>
    <property type="match status" value="1"/>
</dbReference>
<reference evidence="2 3" key="1">
    <citation type="submission" date="2016-11" db="EMBL/GenBank/DDBJ databases">
        <authorList>
            <person name="Jaros S."/>
            <person name="Januszkiewicz K."/>
            <person name="Wedrychowicz H."/>
        </authorList>
    </citation>
    <scope>NUCLEOTIDE SEQUENCE [LARGE SCALE GENOMIC DNA]</scope>
    <source>
        <strain evidence="2 3">DSM 44666</strain>
    </source>
</reference>
<dbReference type="GO" id="GO:0005829">
    <property type="term" value="C:cytosol"/>
    <property type="evidence" value="ECO:0007669"/>
    <property type="project" value="TreeGrafter"/>
</dbReference>
<dbReference type="SUPFAM" id="SSF52777">
    <property type="entry name" value="CoA-dependent acyltransferases"/>
    <property type="match status" value="2"/>
</dbReference>
<dbReference type="GO" id="GO:0031177">
    <property type="term" value="F:phosphopantetheine binding"/>
    <property type="evidence" value="ECO:0007669"/>
    <property type="project" value="TreeGrafter"/>
</dbReference>
<dbReference type="InterPro" id="IPR001242">
    <property type="entry name" value="Condensation_dom"/>
</dbReference>
<dbReference type="EMBL" id="FQVL01000038">
    <property type="protein sequence ID" value="SHF44757.1"/>
    <property type="molecule type" value="Genomic_DNA"/>
</dbReference>
<dbReference type="Pfam" id="PF00668">
    <property type="entry name" value="Condensation"/>
    <property type="match status" value="1"/>
</dbReference>
<dbReference type="RefSeq" id="WP_245815737.1">
    <property type="nucleotide sequence ID" value="NZ_FQVL01000038.1"/>
</dbReference>
<evidence type="ECO:0000259" key="1">
    <source>
        <dbReference type="Pfam" id="PF00668"/>
    </source>
</evidence>
<proteinExistence type="predicted"/>
<dbReference type="PANTHER" id="PTHR45527">
    <property type="entry name" value="NONRIBOSOMAL PEPTIDE SYNTHETASE"/>
    <property type="match status" value="1"/>
</dbReference>
<dbReference type="AlphaFoldDB" id="A0A1M5BR75"/>
<protein>
    <submittedName>
        <fullName evidence="2">HxxPF-repeated domain-containing protein</fullName>
    </submittedName>
</protein>
<dbReference type="Proteomes" id="UP000184476">
    <property type="component" value="Unassembled WGS sequence"/>
</dbReference>
<dbReference type="GO" id="GO:0003824">
    <property type="term" value="F:catalytic activity"/>
    <property type="evidence" value="ECO:0007669"/>
    <property type="project" value="InterPro"/>
</dbReference>